<dbReference type="InterPro" id="IPR011600">
    <property type="entry name" value="Pept_C14_caspase"/>
</dbReference>
<dbReference type="Pfam" id="PF23724">
    <property type="entry name" value="Dredd_2nd"/>
    <property type="match status" value="1"/>
</dbReference>
<dbReference type="PANTHER" id="PTHR10454:SF247">
    <property type="entry name" value="DEATH RELATED CED-3_NEDD2-LIKE PROTEIN"/>
    <property type="match status" value="1"/>
</dbReference>
<dbReference type="Gene3D" id="3.40.50.1460">
    <property type="match status" value="1"/>
</dbReference>
<dbReference type="GO" id="GO:0006508">
    <property type="term" value="P:proteolysis"/>
    <property type="evidence" value="ECO:0007669"/>
    <property type="project" value="InterPro"/>
</dbReference>
<dbReference type="Proteomes" id="UP000504615">
    <property type="component" value="Unplaced"/>
</dbReference>
<feature type="domain" description="Caspase family p20" evidence="2">
    <location>
        <begin position="256"/>
        <end position="376"/>
    </location>
</feature>
<dbReference type="CTD" id="31011"/>
<dbReference type="Pfam" id="PF23725">
    <property type="entry name" value="Dredd_N"/>
    <property type="match status" value="1"/>
</dbReference>
<dbReference type="PANTHER" id="PTHR10454">
    <property type="entry name" value="CASPASE"/>
    <property type="match status" value="1"/>
</dbReference>
<comment type="similarity">
    <text evidence="1">Belongs to the peptidase C14A family.</text>
</comment>
<gene>
    <name evidence="4" type="primary">LOC105429159</name>
</gene>
<dbReference type="InterPro" id="IPR002398">
    <property type="entry name" value="Pept_C14"/>
</dbReference>
<dbReference type="AlphaFoldDB" id="A0A6I9WL82"/>
<dbReference type="PROSITE" id="PS50208">
    <property type="entry name" value="CASPASE_P20"/>
    <property type="match status" value="1"/>
</dbReference>
<protein>
    <submittedName>
        <fullName evidence="4">Caspase-8-like</fullName>
    </submittedName>
</protein>
<keyword evidence="3" id="KW-1185">Reference proteome</keyword>
<dbReference type="SUPFAM" id="SSF52129">
    <property type="entry name" value="Caspase-like"/>
    <property type="match status" value="1"/>
</dbReference>
<organism evidence="3 4">
    <name type="scientific">Pogonomyrmex barbatus</name>
    <name type="common">red harvester ant</name>
    <dbReference type="NCBI Taxonomy" id="144034"/>
    <lineage>
        <taxon>Eukaryota</taxon>
        <taxon>Metazoa</taxon>
        <taxon>Ecdysozoa</taxon>
        <taxon>Arthropoda</taxon>
        <taxon>Hexapoda</taxon>
        <taxon>Insecta</taxon>
        <taxon>Pterygota</taxon>
        <taxon>Neoptera</taxon>
        <taxon>Endopterygota</taxon>
        <taxon>Hymenoptera</taxon>
        <taxon>Apocrita</taxon>
        <taxon>Aculeata</taxon>
        <taxon>Formicoidea</taxon>
        <taxon>Formicidae</taxon>
        <taxon>Myrmicinae</taxon>
        <taxon>Pogonomyrmex</taxon>
    </lineage>
</organism>
<dbReference type="GO" id="GO:0006915">
    <property type="term" value="P:apoptotic process"/>
    <property type="evidence" value="ECO:0007669"/>
    <property type="project" value="TreeGrafter"/>
</dbReference>
<dbReference type="RefSeq" id="XP_011640246.1">
    <property type="nucleotide sequence ID" value="XM_011641944.2"/>
</dbReference>
<dbReference type="InterPro" id="IPR056260">
    <property type="entry name" value="Dredd_2nd"/>
</dbReference>
<dbReference type="SMART" id="SM00115">
    <property type="entry name" value="CASc"/>
    <property type="match status" value="1"/>
</dbReference>
<reference evidence="4" key="1">
    <citation type="submission" date="2025-08" db="UniProtKB">
        <authorList>
            <consortium name="RefSeq"/>
        </authorList>
    </citation>
    <scope>IDENTIFICATION</scope>
</reference>
<dbReference type="InterPro" id="IPR056259">
    <property type="entry name" value="Dredd_N"/>
</dbReference>
<evidence type="ECO:0000256" key="1">
    <source>
        <dbReference type="ARBA" id="ARBA00010134"/>
    </source>
</evidence>
<evidence type="ECO:0000259" key="2">
    <source>
        <dbReference type="PROSITE" id="PS50208"/>
    </source>
</evidence>
<evidence type="ECO:0000313" key="4">
    <source>
        <dbReference type="RefSeq" id="XP_011640246.1"/>
    </source>
</evidence>
<dbReference type="GeneID" id="105429159"/>
<name>A0A6I9WL82_9HYME</name>
<dbReference type="PRINTS" id="PR00376">
    <property type="entry name" value="IL1BCENZYME"/>
</dbReference>
<dbReference type="OrthoDB" id="6044770at2759"/>
<sequence length="383" mass="44874">MSLSLDANVYTIAKTVINVNVLRQIENDLDIDEKISVLFLIIDNYADGFNDIFKLFQEQKTKKAYIIIDYIRNHPENWEDKILEALCILNNREVIRKLGISFSDLDLQYIPQMRLSSRNINVITKCLYRLCESLNENEQQWLLNLVKCEICNYEPLLDNVHYLELHMLYWMQIGYITISKSKIQNTSKLLRHLEECEDSSLKIICMDLEKFNNCLHVVDNYRIFGTSDRNYQQSIPFEESSLTGNHCYKKRIQSINNGLCIIINQMYFEKEYETRFGTSKDCTNLTETFKTFGFKVDLLQNLKKSDMLEKMKNISKDYGTKYECLFLCILSHGYKGGVITSDEKEISLETIEKTICCVELKDVMKIIVIQACQGKTRGERKIK</sequence>
<dbReference type="Pfam" id="PF00656">
    <property type="entry name" value="Peptidase_C14"/>
    <property type="match status" value="1"/>
</dbReference>
<dbReference type="InterPro" id="IPR015917">
    <property type="entry name" value="Pept_C14A"/>
</dbReference>
<dbReference type="GO" id="GO:0004197">
    <property type="term" value="F:cysteine-type endopeptidase activity"/>
    <property type="evidence" value="ECO:0007669"/>
    <property type="project" value="InterPro"/>
</dbReference>
<dbReference type="GO" id="GO:0043525">
    <property type="term" value="P:positive regulation of neuron apoptotic process"/>
    <property type="evidence" value="ECO:0007669"/>
    <property type="project" value="TreeGrafter"/>
</dbReference>
<dbReference type="KEGG" id="pbar:105429159"/>
<dbReference type="InterPro" id="IPR001309">
    <property type="entry name" value="Pept_C14_p20"/>
</dbReference>
<accession>A0A6I9WL82</accession>
<evidence type="ECO:0000313" key="3">
    <source>
        <dbReference type="Proteomes" id="UP000504615"/>
    </source>
</evidence>
<dbReference type="GO" id="GO:0005737">
    <property type="term" value="C:cytoplasm"/>
    <property type="evidence" value="ECO:0007669"/>
    <property type="project" value="TreeGrafter"/>
</dbReference>
<proteinExistence type="inferred from homology"/>
<dbReference type="InterPro" id="IPR029030">
    <property type="entry name" value="Caspase-like_dom_sf"/>
</dbReference>